<accession>A0A9J5WA06</accession>
<protein>
    <submittedName>
        <fullName evidence="2">Uncharacterized protein</fullName>
    </submittedName>
</protein>
<gene>
    <name evidence="2" type="ORF">H5410_062136</name>
</gene>
<evidence type="ECO:0000313" key="3">
    <source>
        <dbReference type="Proteomes" id="UP000824120"/>
    </source>
</evidence>
<dbReference type="OrthoDB" id="1329231at2759"/>
<proteinExistence type="predicted"/>
<evidence type="ECO:0000256" key="1">
    <source>
        <dbReference type="SAM" id="MobiDB-lite"/>
    </source>
</evidence>
<evidence type="ECO:0000313" key="2">
    <source>
        <dbReference type="EMBL" id="KAG5572370.1"/>
    </source>
</evidence>
<dbReference type="EMBL" id="JACXVP010000012">
    <property type="protein sequence ID" value="KAG5572370.1"/>
    <property type="molecule type" value="Genomic_DNA"/>
</dbReference>
<dbReference type="AlphaFoldDB" id="A0A9J5WA06"/>
<feature type="region of interest" description="Disordered" evidence="1">
    <location>
        <begin position="29"/>
        <end position="76"/>
    </location>
</feature>
<comment type="caution">
    <text evidence="2">The sequence shown here is derived from an EMBL/GenBank/DDBJ whole genome shotgun (WGS) entry which is preliminary data.</text>
</comment>
<feature type="compositionally biased region" description="Polar residues" evidence="1">
    <location>
        <begin position="34"/>
        <end position="52"/>
    </location>
</feature>
<dbReference type="Proteomes" id="UP000824120">
    <property type="component" value="Chromosome 12"/>
</dbReference>
<keyword evidence="3" id="KW-1185">Reference proteome</keyword>
<sequence>MAIGITDKNYNHVLGNVKLSQVLSNHLSPKLLRPTSTPPRTLYSQPLASPQGVTRPPPHMSKPSQSHFPQLVHHRGHSHLLPDNFIPNLITPSVPTHPSQHPHLRNMHFLNM</sequence>
<reference evidence="2 3" key="1">
    <citation type="submission" date="2020-09" db="EMBL/GenBank/DDBJ databases">
        <title>De no assembly of potato wild relative species, Solanum commersonii.</title>
        <authorList>
            <person name="Cho K."/>
        </authorList>
    </citation>
    <scope>NUCLEOTIDE SEQUENCE [LARGE SCALE GENOMIC DNA]</scope>
    <source>
        <strain evidence="2">LZ3.2</strain>
        <tissue evidence="2">Leaf</tissue>
    </source>
</reference>
<name>A0A9J5WA06_SOLCO</name>
<organism evidence="2 3">
    <name type="scientific">Solanum commersonii</name>
    <name type="common">Commerson's wild potato</name>
    <name type="synonym">Commerson's nightshade</name>
    <dbReference type="NCBI Taxonomy" id="4109"/>
    <lineage>
        <taxon>Eukaryota</taxon>
        <taxon>Viridiplantae</taxon>
        <taxon>Streptophyta</taxon>
        <taxon>Embryophyta</taxon>
        <taxon>Tracheophyta</taxon>
        <taxon>Spermatophyta</taxon>
        <taxon>Magnoliopsida</taxon>
        <taxon>eudicotyledons</taxon>
        <taxon>Gunneridae</taxon>
        <taxon>Pentapetalae</taxon>
        <taxon>asterids</taxon>
        <taxon>lamiids</taxon>
        <taxon>Solanales</taxon>
        <taxon>Solanaceae</taxon>
        <taxon>Solanoideae</taxon>
        <taxon>Solaneae</taxon>
        <taxon>Solanum</taxon>
    </lineage>
</organism>